<protein>
    <submittedName>
        <fullName evidence="8">ComEC/Rec2 family competence protein</fullName>
    </submittedName>
</protein>
<feature type="transmembrane region" description="Helical" evidence="6">
    <location>
        <begin position="339"/>
        <end position="359"/>
    </location>
</feature>
<proteinExistence type="predicted"/>
<keyword evidence="4 6" id="KW-1133">Transmembrane helix</keyword>
<feature type="domain" description="ComEC/Rec2-related protein" evidence="7">
    <location>
        <begin position="158"/>
        <end position="418"/>
    </location>
</feature>
<evidence type="ECO:0000256" key="6">
    <source>
        <dbReference type="SAM" id="Phobius"/>
    </source>
</evidence>
<feature type="transmembrane region" description="Helical" evidence="6">
    <location>
        <begin position="366"/>
        <end position="387"/>
    </location>
</feature>
<feature type="transmembrane region" description="Helical" evidence="6">
    <location>
        <begin position="6"/>
        <end position="26"/>
    </location>
</feature>
<evidence type="ECO:0000313" key="8">
    <source>
        <dbReference type="EMBL" id="HGV96857.1"/>
    </source>
</evidence>
<evidence type="ECO:0000256" key="3">
    <source>
        <dbReference type="ARBA" id="ARBA00022692"/>
    </source>
</evidence>
<organism evidence="8">
    <name type="scientific">candidate division WOR-3 bacterium</name>
    <dbReference type="NCBI Taxonomy" id="2052148"/>
    <lineage>
        <taxon>Bacteria</taxon>
        <taxon>Bacteria division WOR-3</taxon>
    </lineage>
</organism>
<evidence type="ECO:0000256" key="5">
    <source>
        <dbReference type="ARBA" id="ARBA00023136"/>
    </source>
</evidence>
<feature type="transmembrane region" description="Helical" evidence="6">
    <location>
        <begin position="424"/>
        <end position="443"/>
    </location>
</feature>
<sequence>MLFASIFFVFLNKEFLFAVIFFLSAIRTALSPSIEKIPEMKEFYYQGIVIGEDHKERGMKLSIEVEKVITKSDTIYLNLPVEHYTYKKGVYLGKKVLIKGHLLPSDKPYRKNILSGTIVQQNLKPNFTHQTFYTIASYIDNFLKENLSPEHYSIASGLLLGGSGRTGKELQEVFTRAGVLHILSVSGLHVGFVISFLGFIFIFLPIPRPLKFALTMLFLFVYAGVTGFRPSVIRASLMAFLFGGAFVLQRNIEPIHILNITALILLILQPLMLFDASTQLSFASVYGILYLFPKIDRLLLKKVSIKTIKPILVAMAISFSAQIFVSPVIIYYFNRLQTLSIFSNILIVPLSSVIIYLLFSVLLMSLLFLQFAKIVIPVISVTLEGLISVSKFFAQVSFASIHISVSPVFLFLFYLLFVKSLRRFAVYLIIVFSLIFSLSSLTFCATIKMTDEWICITLPDKNKILITSEEKPSPILLNEIEEVDYLIAPKKFLPCKREFIEYPDFPKYKKIGLGELKIEIGEEINIEYGRQRIGTADYQLKEGKILAIITDGRGMTSFMEDVRGSFFDRLIDDFKFTFAKFMIKMNREERK</sequence>
<evidence type="ECO:0000256" key="2">
    <source>
        <dbReference type="ARBA" id="ARBA00022475"/>
    </source>
</evidence>
<accession>A0A7C4XJR3</accession>
<reference evidence="8" key="1">
    <citation type="journal article" date="2020" name="mSystems">
        <title>Genome- and Community-Level Interaction Insights into Carbon Utilization and Element Cycling Functions of Hydrothermarchaeota in Hydrothermal Sediment.</title>
        <authorList>
            <person name="Zhou Z."/>
            <person name="Liu Y."/>
            <person name="Xu W."/>
            <person name="Pan J."/>
            <person name="Luo Z.H."/>
            <person name="Li M."/>
        </authorList>
    </citation>
    <scope>NUCLEOTIDE SEQUENCE [LARGE SCALE GENOMIC DNA]</scope>
    <source>
        <strain evidence="8">SpSt-774</strain>
    </source>
</reference>
<dbReference type="NCBIfam" id="TIGR00360">
    <property type="entry name" value="ComEC_N-term"/>
    <property type="match status" value="1"/>
</dbReference>
<evidence type="ECO:0000259" key="7">
    <source>
        <dbReference type="Pfam" id="PF03772"/>
    </source>
</evidence>
<dbReference type="AlphaFoldDB" id="A0A7C4XJR3"/>
<feature type="transmembrane region" description="Helical" evidence="6">
    <location>
        <begin position="178"/>
        <end position="204"/>
    </location>
</feature>
<dbReference type="Pfam" id="PF03772">
    <property type="entry name" value="Competence"/>
    <property type="match status" value="1"/>
</dbReference>
<name>A0A7C4XJR3_UNCW3</name>
<gene>
    <name evidence="8" type="ORF">ENV60_00970</name>
</gene>
<dbReference type="InterPro" id="IPR004477">
    <property type="entry name" value="ComEC_N"/>
</dbReference>
<comment type="caution">
    <text evidence="8">The sequence shown here is derived from an EMBL/GenBank/DDBJ whole genome shotgun (WGS) entry which is preliminary data.</text>
</comment>
<keyword evidence="3 6" id="KW-0812">Transmembrane</keyword>
<dbReference type="InterPro" id="IPR052159">
    <property type="entry name" value="Competence_DNA_uptake"/>
</dbReference>
<keyword evidence="2" id="KW-1003">Cell membrane</keyword>
<dbReference type="PANTHER" id="PTHR30619:SF1">
    <property type="entry name" value="RECOMBINATION PROTEIN 2"/>
    <property type="match status" value="1"/>
</dbReference>
<feature type="transmembrane region" description="Helical" evidence="6">
    <location>
        <begin position="311"/>
        <end position="333"/>
    </location>
</feature>
<evidence type="ECO:0000256" key="4">
    <source>
        <dbReference type="ARBA" id="ARBA00022989"/>
    </source>
</evidence>
<dbReference type="GO" id="GO:0005886">
    <property type="term" value="C:plasma membrane"/>
    <property type="evidence" value="ECO:0007669"/>
    <property type="project" value="UniProtKB-SubCell"/>
</dbReference>
<dbReference type="EMBL" id="DTGZ01000017">
    <property type="protein sequence ID" value="HGV96857.1"/>
    <property type="molecule type" value="Genomic_DNA"/>
</dbReference>
<evidence type="ECO:0000256" key="1">
    <source>
        <dbReference type="ARBA" id="ARBA00004651"/>
    </source>
</evidence>
<dbReference type="PANTHER" id="PTHR30619">
    <property type="entry name" value="DNA INTERNALIZATION/COMPETENCE PROTEIN COMEC/REC2"/>
    <property type="match status" value="1"/>
</dbReference>
<comment type="subcellular location">
    <subcellularLocation>
        <location evidence="1">Cell membrane</location>
        <topology evidence="1">Multi-pass membrane protein</topology>
    </subcellularLocation>
</comment>
<keyword evidence="5 6" id="KW-0472">Membrane</keyword>
<feature type="transmembrane region" description="Helical" evidence="6">
    <location>
        <begin position="235"/>
        <end position="252"/>
    </location>
</feature>
<feature type="transmembrane region" description="Helical" evidence="6">
    <location>
        <begin position="258"/>
        <end position="291"/>
    </location>
</feature>
<feature type="transmembrane region" description="Helical" evidence="6">
    <location>
        <begin position="393"/>
        <end position="417"/>
    </location>
</feature>